<evidence type="ECO:0000256" key="4">
    <source>
        <dbReference type="ARBA" id="ARBA00022643"/>
    </source>
</evidence>
<name>A0A3D9UPM4_9MICO</name>
<feature type="domain" description="Nitroreductase" evidence="7">
    <location>
        <begin position="7"/>
        <end position="173"/>
    </location>
</feature>
<dbReference type="Pfam" id="PF00881">
    <property type="entry name" value="Nitroreductase"/>
    <property type="match status" value="1"/>
</dbReference>
<evidence type="ECO:0000313" key="8">
    <source>
        <dbReference type="EMBL" id="REF31398.1"/>
    </source>
</evidence>
<protein>
    <submittedName>
        <fullName evidence="8">Nitroreductase</fullName>
    </submittedName>
</protein>
<evidence type="ECO:0000259" key="7">
    <source>
        <dbReference type="Pfam" id="PF00881"/>
    </source>
</evidence>
<dbReference type="CDD" id="cd02062">
    <property type="entry name" value="Nitro_FMN_reductase"/>
    <property type="match status" value="1"/>
</dbReference>
<dbReference type="AlphaFoldDB" id="A0A3D9UPM4"/>
<evidence type="ECO:0000256" key="3">
    <source>
        <dbReference type="ARBA" id="ARBA00022630"/>
    </source>
</evidence>
<dbReference type="Proteomes" id="UP000256253">
    <property type="component" value="Unassembled WGS sequence"/>
</dbReference>
<dbReference type="PANTHER" id="PTHR43673">
    <property type="entry name" value="NAD(P)H NITROREDUCTASE YDGI-RELATED"/>
    <property type="match status" value="1"/>
</dbReference>
<dbReference type="InterPro" id="IPR029479">
    <property type="entry name" value="Nitroreductase"/>
</dbReference>
<dbReference type="EMBL" id="QTUA01000001">
    <property type="protein sequence ID" value="REF31398.1"/>
    <property type="molecule type" value="Genomic_DNA"/>
</dbReference>
<comment type="caution">
    <text evidence="8">The sequence shown here is derived from an EMBL/GenBank/DDBJ whole genome shotgun (WGS) entry which is preliminary data.</text>
</comment>
<organism evidence="8 9">
    <name type="scientific">Calidifontibacter indicus</name>
    <dbReference type="NCBI Taxonomy" id="419650"/>
    <lineage>
        <taxon>Bacteria</taxon>
        <taxon>Bacillati</taxon>
        <taxon>Actinomycetota</taxon>
        <taxon>Actinomycetes</taxon>
        <taxon>Micrococcales</taxon>
        <taxon>Dermacoccaceae</taxon>
        <taxon>Calidifontibacter</taxon>
    </lineage>
</organism>
<evidence type="ECO:0000256" key="5">
    <source>
        <dbReference type="ARBA" id="ARBA00023002"/>
    </source>
</evidence>
<dbReference type="PANTHER" id="PTHR43673:SF2">
    <property type="entry name" value="NITROREDUCTASE"/>
    <property type="match status" value="1"/>
</dbReference>
<comment type="similarity">
    <text evidence="2">Belongs to the nitroreductase family.</text>
</comment>
<feature type="region of interest" description="Disordered" evidence="6">
    <location>
        <begin position="175"/>
        <end position="207"/>
    </location>
</feature>
<proteinExistence type="inferred from homology"/>
<dbReference type="GO" id="GO:0016491">
    <property type="term" value="F:oxidoreductase activity"/>
    <property type="evidence" value="ECO:0007669"/>
    <property type="project" value="UniProtKB-KW"/>
</dbReference>
<keyword evidence="4" id="KW-0288">FMN</keyword>
<comment type="cofactor">
    <cofactor evidence="1">
        <name>FMN</name>
        <dbReference type="ChEBI" id="CHEBI:58210"/>
    </cofactor>
</comment>
<dbReference type="Gene3D" id="3.40.109.10">
    <property type="entry name" value="NADH Oxidase"/>
    <property type="match status" value="1"/>
</dbReference>
<gene>
    <name evidence="8" type="ORF">DFJ65_2465</name>
</gene>
<dbReference type="SUPFAM" id="SSF55469">
    <property type="entry name" value="FMN-dependent nitroreductase-like"/>
    <property type="match status" value="1"/>
</dbReference>
<keyword evidence="3" id="KW-0285">Flavoprotein</keyword>
<reference evidence="8 9" key="1">
    <citation type="submission" date="2018-08" db="EMBL/GenBank/DDBJ databases">
        <title>Sequencing the genomes of 1000 actinobacteria strains.</title>
        <authorList>
            <person name="Klenk H.-P."/>
        </authorList>
    </citation>
    <scope>NUCLEOTIDE SEQUENCE [LARGE SCALE GENOMIC DNA]</scope>
    <source>
        <strain evidence="8 9">DSM 22967</strain>
    </source>
</reference>
<dbReference type="InterPro" id="IPR000415">
    <property type="entry name" value="Nitroreductase-like"/>
</dbReference>
<keyword evidence="5" id="KW-0560">Oxidoreductase</keyword>
<evidence type="ECO:0000256" key="1">
    <source>
        <dbReference type="ARBA" id="ARBA00001917"/>
    </source>
</evidence>
<accession>A0A3D9UPM4</accession>
<keyword evidence="9" id="KW-1185">Reference proteome</keyword>
<evidence type="ECO:0000256" key="2">
    <source>
        <dbReference type="ARBA" id="ARBA00007118"/>
    </source>
</evidence>
<sequence length="207" mass="23184">MELKDAVRKRRMVRDFDPDRPVPREVLDSAVRLGLRAPSAGFSQGWDFVVLTDPADRQAFWDATTDADEEMDRWLAKVSSAPALILCCGDKNTYLRRYAQPDKPWQDMDDAHWPVPYWDVDTGMAALIMLLVGVDEGLGGLFFGVPVERCDEVKAEFGIPDDRSLVGVVALGYPRSQKPSGSTRSRTRRPTGEVVHDGRFGRAWATD</sequence>
<evidence type="ECO:0000256" key="6">
    <source>
        <dbReference type="SAM" id="MobiDB-lite"/>
    </source>
</evidence>
<evidence type="ECO:0000313" key="9">
    <source>
        <dbReference type="Proteomes" id="UP000256253"/>
    </source>
</evidence>
<feature type="compositionally biased region" description="Basic and acidic residues" evidence="6">
    <location>
        <begin position="190"/>
        <end position="200"/>
    </location>
</feature>